<reference evidence="6 7" key="1">
    <citation type="submission" date="2016-10" db="EMBL/GenBank/DDBJ databases">
        <title>Genome sequence of Nocardia seriolae strain EM150506, isolated from Anguila japonica.</title>
        <authorList>
            <person name="Han H.-J."/>
        </authorList>
    </citation>
    <scope>NUCLEOTIDE SEQUENCE [LARGE SCALE GENOMIC DNA]</scope>
    <source>
        <strain evidence="6 7">EM150506</strain>
    </source>
</reference>
<evidence type="ECO:0000313" key="7">
    <source>
        <dbReference type="Proteomes" id="UP000180166"/>
    </source>
</evidence>
<dbReference type="GO" id="GO:0033961">
    <property type="term" value="F:cis-stilbene-oxide hydrolase activity"/>
    <property type="evidence" value="ECO:0007669"/>
    <property type="project" value="UniProtKB-EC"/>
</dbReference>
<keyword evidence="2" id="KW-0058">Aromatic hydrocarbons catabolism</keyword>
<dbReference type="PANTHER" id="PTHR21661">
    <property type="entry name" value="EPOXIDE HYDROLASE 1-RELATED"/>
    <property type="match status" value="1"/>
</dbReference>
<accession>A0ABC8B4N9</accession>
<comment type="similarity">
    <text evidence="1">Belongs to the peptidase S33 family.</text>
</comment>
<dbReference type="Proteomes" id="UP000180166">
    <property type="component" value="Chromosome"/>
</dbReference>
<sequence>MCEMAEPTSIDGMKRSPSVPILRPFAVSVTDAELADLHDRLARTRLPQPSPVDDWDAGTPNSYLREALEAWRAFDWRAAEARINAVPHFTTEIDGQTFHFIHARSAHPDATSLLLAHTYPGSSVDYFDLIDRLVDPVAHGGRAQDAFDVVIPDVPGYGFSQPLAEAGWTTARVAEAYDRLMRGLGYDSYGIHGSDNGAMVARELGLLNPDGFLGLHVLQLFSFPSGDPAEFERLEPADHAGLAHMQWFQSVGGYNTMNASRPHTVAAGLSDSPIGLLAYSELFNNFGNGTSLVPLEKILLEVTVNWFANAASGMSRSYLENARAQAQPRTNTARTGVVVFKDDFQTIRVFAERDNTNIVHWSRFEEGGHFAALERPDLLAGDIRAFFAELEDL</sequence>
<dbReference type="PRINTS" id="PR00412">
    <property type="entry name" value="EPOXHYDRLASE"/>
</dbReference>
<dbReference type="EMBL" id="CP017839">
    <property type="protein sequence ID" value="APB01110.1"/>
    <property type="molecule type" value="Genomic_DNA"/>
</dbReference>
<dbReference type="SUPFAM" id="SSF53474">
    <property type="entry name" value="alpha/beta-Hydrolases"/>
    <property type="match status" value="1"/>
</dbReference>
<evidence type="ECO:0000256" key="4">
    <source>
        <dbReference type="PIRSR" id="PIRSR001112-1"/>
    </source>
</evidence>
<dbReference type="Pfam" id="PF06441">
    <property type="entry name" value="EHN"/>
    <property type="match status" value="1"/>
</dbReference>
<dbReference type="Gene3D" id="3.40.50.1820">
    <property type="entry name" value="alpha/beta hydrolase"/>
    <property type="match status" value="1"/>
</dbReference>
<keyword evidence="3 6" id="KW-0378">Hydrolase</keyword>
<feature type="active site" description="Proton acceptor" evidence="4">
    <location>
        <position position="369"/>
    </location>
</feature>
<dbReference type="PIRSF" id="PIRSF001112">
    <property type="entry name" value="Epoxide_hydrolase"/>
    <property type="match status" value="1"/>
</dbReference>
<feature type="active site" description="Proton donor" evidence="4">
    <location>
        <position position="318"/>
    </location>
</feature>
<evidence type="ECO:0000256" key="3">
    <source>
        <dbReference type="ARBA" id="ARBA00022801"/>
    </source>
</evidence>
<dbReference type="KEGG" id="nsr:NS506_07085"/>
<dbReference type="PANTHER" id="PTHR21661:SF35">
    <property type="entry name" value="EPOXIDE HYDROLASE"/>
    <property type="match status" value="1"/>
</dbReference>
<proteinExistence type="inferred from homology"/>
<evidence type="ECO:0000259" key="5">
    <source>
        <dbReference type="Pfam" id="PF06441"/>
    </source>
</evidence>
<protein>
    <submittedName>
        <fullName evidence="6">Microsomal epoxide hydrolase</fullName>
        <ecNumber evidence="6">3.3.2.9</ecNumber>
    </submittedName>
</protein>
<gene>
    <name evidence="6" type="ORF">NS506_07085</name>
</gene>
<dbReference type="AlphaFoldDB" id="A0ABC8B4N9"/>
<name>A0ABC8B4N9_9NOCA</name>
<organism evidence="6 7">
    <name type="scientific">Nocardia seriolae</name>
    <dbReference type="NCBI Taxonomy" id="37332"/>
    <lineage>
        <taxon>Bacteria</taxon>
        <taxon>Bacillati</taxon>
        <taxon>Actinomycetota</taxon>
        <taxon>Actinomycetes</taxon>
        <taxon>Mycobacteriales</taxon>
        <taxon>Nocardiaceae</taxon>
        <taxon>Nocardia</taxon>
    </lineage>
</organism>
<dbReference type="InterPro" id="IPR000639">
    <property type="entry name" value="Epox_hydrolase-like"/>
</dbReference>
<evidence type="ECO:0000256" key="1">
    <source>
        <dbReference type="ARBA" id="ARBA00010088"/>
    </source>
</evidence>
<dbReference type="InterPro" id="IPR016292">
    <property type="entry name" value="Epoxide_hydrolase"/>
</dbReference>
<feature type="active site" description="Nucleophile" evidence="4">
    <location>
        <position position="195"/>
    </location>
</feature>
<feature type="domain" description="Epoxide hydrolase N-terminal" evidence="5">
    <location>
        <begin position="23"/>
        <end position="125"/>
    </location>
</feature>
<dbReference type="InterPro" id="IPR029058">
    <property type="entry name" value="AB_hydrolase_fold"/>
</dbReference>
<evidence type="ECO:0000313" key="6">
    <source>
        <dbReference type="EMBL" id="APB01110.1"/>
    </source>
</evidence>
<dbReference type="InterPro" id="IPR010497">
    <property type="entry name" value="Epoxide_hydro_N"/>
</dbReference>
<evidence type="ECO:0000256" key="2">
    <source>
        <dbReference type="ARBA" id="ARBA00022797"/>
    </source>
</evidence>
<dbReference type="EC" id="3.3.2.9" evidence="6"/>